<dbReference type="InterPro" id="IPR007863">
    <property type="entry name" value="Peptidase_M16_C"/>
</dbReference>
<organism evidence="4 5">
    <name type="scientific">Marchantia polymorpha</name>
    <name type="common">Common liverwort</name>
    <name type="synonym">Marchantia aquatica</name>
    <dbReference type="NCBI Taxonomy" id="3197"/>
    <lineage>
        <taxon>Eukaryota</taxon>
        <taxon>Viridiplantae</taxon>
        <taxon>Streptophyta</taxon>
        <taxon>Embryophyta</taxon>
        <taxon>Marchantiophyta</taxon>
        <taxon>Marchantiopsida</taxon>
        <taxon>Marchantiidae</taxon>
        <taxon>Marchantiales</taxon>
        <taxon>Marchantiaceae</taxon>
        <taxon>Marchantia</taxon>
    </lineage>
</organism>
<evidence type="ECO:0000259" key="3">
    <source>
        <dbReference type="Pfam" id="PF05193"/>
    </source>
</evidence>
<evidence type="ECO:0000313" key="4">
    <source>
        <dbReference type="EMBL" id="PTQ38526.1"/>
    </source>
</evidence>
<dbReference type="InterPro" id="IPR011765">
    <property type="entry name" value="Pept_M16_N"/>
</dbReference>
<dbReference type="Pfam" id="PF00675">
    <property type="entry name" value="Peptidase_M16"/>
    <property type="match status" value="1"/>
</dbReference>
<dbReference type="AlphaFoldDB" id="A0A2R6WXE7"/>
<evidence type="ECO:0000313" key="5">
    <source>
        <dbReference type="Proteomes" id="UP000244005"/>
    </source>
</evidence>
<dbReference type="Pfam" id="PF05193">
    <property type="entry name" value="Peptidase_M16_C"/>
    <property type="match status" value="1"/>
</dbReference>
<feature type="domain" description="Peptidase M16 C-terminal" evidence="3">
    <location>
        <begin position="380"/>
        <end position="561"/>
    </location>
</feature>
<gene>
    <name evidence="4" type="ORF">MARPO_0050s0006</name>
</gene>
<dbReference type="GO" id="GO:0006508">
    <property type="term" value="P:proteolysis"/>
    <property type="evidence" value="ECO:0007669"/>
    <property type="project" value="InterPro"/>
</dbReference>
<feature type="domain" description="Peptidase M16 N-terminal" evidence="2">
    <location>
        <begin position="174"/>
        <end position="217"/>
    </location>
</feature>
<evidence type="ECO:0000259" key="2">
    <source>
        <dbReference type="Pfam" id="PF00675"/>
    </source>
</evidence>
<dbReference type="OMA" id="TSFERTN"/>
<dbReference type="PANTHER" id="PTHR11851:SF220">
    <property type="entry name" value="PEPTIDASE M16 DOMAIN PROTEIN"/>
    <property type="match status" value="1"/>
</dbReference>
<dbReference type="PROSITE" id="PS00143">
    <property type="entry name" value="INSULINASE"/>
    <property type="match status" value="1"/>
</dbReference>
<dbReference type="PANTHER" id="PTHR11851">
    <property type="entry name" value="METALLOPROTEASE"/>
    <property type="match status" value="1"/>
</dbReference>
<dbReference type="InterPro" id="IPR050361">
    <property type="entry name" value="MPP/UQCRC_Complex"/>
</dbReference>
<name>A0A2R6WXE7_MARPO</name>
<dbReference type="Proteomes" id="UP000244005">
    <property type="component" value="Unassembled WGS sequence"/>
</dbReference>
<proteinExistence type="inferred from homology"/>
<comment type="similarity">
    <text evidence="1">Belongs to the peptidase M16 family.</text>
</comment>
<dbReference type="OrthoDB" id="10251424at2759"/>
<dbReference type="EMBL" id="KZ772722">
    <property type="protein sequence ID" value="PTQ38526.1"/>
    <property type="molecule type" value="Genomic_DNA"/>
</dbReference>
<dbReference type="GO" id="GO:0004222">
    <property type="term" value="F:metalloendopeptidase activity"/>
    <property type="evidence" value="ECO:0007669"/>
    <property type="project" value="InterPro"/>
</dbReference>
<dbReference type="Gene3D" id="3.30.830.10">
    <property type="entry name" value="Metalloenzyme, LuxS/M16 peptidase-like"/>
    <property type="match status" value="2"/>
</dbReference>
<dbReference type="SUPFAM" id="SSF63411">
    <property type="entry name" value="LuxS/MPP-like metallohydrolase"/>
    <property type="match status" value="2"/>
</dbReference>
<evidence type="ECO:0000256" key="1">
    <source>
        <dbReference type="RuleBase" id="RU004447"/>
    </source>
</evidence>
<dbReference type="GO" id="GO:0046872">
    <property type="term" value="F:metal ion binding"/>
    <property type="evidence" value="ECO:0007669"/>
    <property type="project" value="InterPro"/>
</dbReference>
<dbReference type="InterPro" id="IPR011249">
    <property type="entry name" value="Metalloenz_LuxS/M16"/>
</dbReference>
<dbReference type="GO" id="GO:0005739">
    <property type="term" value="C:mitochondrion"/>
    <property type="evidence" value="ECO:0000318"/>
    <property type="project" value="GO_Central"/>
</dbReference>
<dbReference type="InterPro" id="IPR001431">
    <property type="entry name" value="Pept_M16_Zn_BS"/>
</dbReference>
<keyword evidence="5" id="KW-1185">Reference proteome</keyword>
<protein>
    <recommendedName>
        <fullName evidence="6">Peptidase M16 N-terminal domain-containing protein</fullName>
    </recommendedName>
</protein>
<accession>A0A2R6WXE7</accession>
<reference evidence="5" key="1">
    <citation type="journal article" date="2017" name="Cell">
        <title>Insights into land plant evolution garnered from the Marchantia polymorpha genome.</title>
        <authorList>
            <person name="Bowman J.L."/>
            <person name="Kohchi T."/>
            <person name="Yamato K.T."/>
            <person name="Jenkins J."/>
            <person name="Shu S."/>
            <person name="Ishizaki K."/>
            <person name="Yamaoka S."/>
            <person name="Nishihama R."/>
            <person name="Nakamura Y."/>
            <person name="Berger F."/>
            <person name="Adam C."/>
            <person name="Aki S.S."/>
            <person name="Althoff F."/>
            <person name="Araki T."/>
            <person name="Arteaga-Vazquez M.A."/>
            <person name="Balasubrmanian S."/>
            <person name="Barry K."/>
            <person name="Bauer D."/>
            <person name="Boehm C.R."/>
            <person name="Briginshaw L."/>
            <person name="Caballero-Perez J."/>
            <person name="Catarino B."/>
            <person name="Chen F."/>
            <person name="Chiyoda S."/>
            <person name="Chovatia M."/>
            <person name="Davies K.M."/>
            <person name="Delmans M."/>
            <person name="Demura T."/>
            <person name="Dierschke T."/>
            <person name="Dolan L."/>
            <person name="Dorantes-Acosta A.E."/>
            <person name="Eklund D.M."/>
            <person name="Florent S.N."/>
            <person name="Flores-Sandoval E."/>
            <person name="Fujiyama A."/>
            <person name="Fukuzawa H."/>
            <person name="Galik B."/>
            <person name="Grimanelli D."/>
            <person name="Grimwood J."/>
            <person name="Grossniklaus U."/>
            <person name="Hamada T."/>
            <person name="Haseloff J."/>
            <person name="Hetherington A.J."/>
            <person name="Higo A."/>
            <person name="Hirakawa Y."/>
            <person name="Hundley H.N."/>
            <person name="Ikeda Y."/>
            <person name="Inoue K."/>
            <person name="Inoue S.I."/>
            <person name="Ishida S."/>
            <person name="Jia Q."/>
            <person name="Kakita M."/>
            <person name="Kanazawa T."/>
            <person name="Kawai Y."/>
            <person name="Kawashima T."/>
            <person name="Kennedy M."/>
            <person name="Kinose K."/>
            <person name="Kinoshita T."/>
            <person name="Kohara Y."/>
            <person name="Koide E."/>
            <person name="Komatsu K."/>
            <person name="Kopischke S."/>
            <person name="Kubo M."/>
            <person name="Kyozuka J."/>
            <person name="Lagercrantz U."/>
            <person name="Lin S.S."/>
            <person name="Lindquist E."/>
            <person name="Lipzen A.M."/>
            <person name="Lu C.W."/>
            <person name="De Luna E."/>
            <person name="Martienssen R.A."/>
            <person name="Minamino N."/>
            <person name="Mizutani M."/>
            <person name="Mizutani M."/>
            <person name="Mochizuki N."/>
            <person name="Monte I."/>
            <person name="Mosher R."/>
            <person name="Nagasaki H."/>
            <person name="Nakagami H."/>
            <person name="Naramoto S."/>
            <person name="Nishitani K."/>
            <person name="Ohtani M."/>
            <person name="Okamoto T."/>
            <person name="Okumura M."/>
            <person name="Phillips J."/>
            <person name="Pollak B."/>
            <person name="Reinders A."/>
            <person name="Rovekamp M."/>
            <person name="Sano R."/>
            <person name="Sawa S."/>
            <person name="Schmid M.W."/>
            <person name="Shirakawa M."/>
            <person name="Solano R."/>
            <person name="Spunde A."/>
            <person name="Suetsugu N."/>
            <person name="Sugano S."/>
            <person name="Sugiyama A."/>
            <person name="Sun R."/>
            <person name="Suzuki Y."/>
            <person name="Takenaka M."/>
            <person name="Takezawa D."/>
            <person name="Tomogane H."/>
            <person name="Tsuzuki M."/>
            <person name="Ueda T."/>
            <person name="Umeda M."/>
            <person name="Ward J.M."/>
            <person name="Watanabe Y."/>
            <person name="Yazaki K."/>
            <person name="Yokoyama R."/>
            <person name="Yoshitake Y."/>
            <person name="Yotsui I."/>
            <person name="Zachgo S."/>
            <person name="Schmutz J."/>
        </authorList>
    </citation>
    <scope>NUCLEOTIDE SEQUENCE [LARGE SCALE GENOMIC DNA]</scope>
    <source>
        <strain evidence="5">Tak-1</strain>
    </source>
</reference>
<sequence length="641" mass="70127">MEKMVLAIPGSASGSSLFTSSRSIFGCRFQRVVNPSIRLSSKQVHSAKKRQNTLTILAQADSSGGCTRLHSLDGNGLESAVGSRTQLVQEPEVLKKDNGTPGAVSVGRRQALILSHVVAGAVALDAGIVGGSHPARALMQTGNEREEKITAGSATENLKKRVSTFTLDNGMKWVVLERHNAPVVSCHTYANVGAANETTGSTGLAHLLEHLAFKGTRIVGTRDPDKEAALLDQLDDVFYAMEEAKEKGRAGVVQQLNKKFTELQGAAAKLSVPNEYGSIIERQGGIGLNAQTSLDSTEYFVSLPANKLELWMALESGRFIAPVFREVYSEKEVVKEERRLRVDNTPFGRFTETFIGSAFPNQPYGRPVIGYPDDFERLGRREVSRFFQENYKPETLTCSVVGDVDPVQVEKFATRYFGSWGSSGKRFTRVPQPLKSSRDNCGWDSIVRADGDRTLRMNLPAQPLYMEGYYRPSASSSDDPALTVVNELLSGGRLSRLYKRVVIPGKALSAQSVESFPGDKKPNLLLVYGSPTPGTSTDYLANILHHELEDLASKDVLEEELVPTRKATRAGLLEAFGSNRSMAKLLCLYEATTNNWLNLFEENELIQTVSPADVQRTAALLFKPSNRFSGHAMPFGPDMSV</sequence>
<dbReference type="Gramene" id="Mp3g12020.1">
    <property type="protein sequence ID" value="Mp3g12020.1.cds"/>
    <property type="gene ID" value="Mp3g12020"/>
</dbReference>
<evidence type="ECO:0008006" key="6">
    <source>
        <dbReference type="Google" id="ProtNLM"/>
    </source>
</evidence>